<dbReference type="SUPFAM" id="SSF88659">
    <property type="entry name" value="Sigma3 and sigma4 domains of RNA polymerase sigma factors"/>
    <property type="match status" value="1"/>
</dbReference>
<dbReference type="AlphaFoldDB" id="A0A9X4NJ18"/>
<gene>
    <name evidence="2" type="ORF">OGZ51_07130</name>
</gene>
<dbReference type="EMBL" id="JAOWLY010000006">
    <property type="protein sequence ID" value="MDG4983913.1"/>
    <property type="molecule type" value="Genomic_DNA"/>
</dbReference>
<sequence>MRKFKTRAAYREAYTYHFSDGRTKTIEGGDGVTLEDIAFLHQLDDEEIDRERRENYHIPVHYGNFKQFDREEYTILGSETSALEVFQESKMNKKAKQEQLVKKLKIAISQLTSKQQATIQKIFYIGMNNSELAREEGVSEGAIRHRLSKIYEKLRKNI</sequence>
<organism evidence="2 3">
    <name type="scientific">Lactococcus lactis</name>
    <dbReference type="NCBI Taxonomy" id="1358"/>
    <lineage>
        <taxon>Bacteria</taxon>
        <taxon>Bacillati</taxon>
        <taxon>Bacillota</taxon>
        <taxon>Bacilli</taxon>
        <taxon>Lactobacillales</taxon>
        <taxon>Streptococcaceae</taxon>
        <taxon>Lactococcus</taxon>
    </lineage>
</organism>
<dbReference type="RefSeq" id="WP_278228964.1">
    <property type="nucleotide sequence ID" value="NZ_JAOWLY010000006.1"/>
</dbReference>
<dbReference type="InterPro" id="IPR013324">
    <property type="entry name" value="RNA_pol_sigma_r3/r4-like"/>
</dbReference>
<reference evidence="2" key="1">
    <citation type="submission" date="2022-10" db="EMBL/GenBank/DDBJ databases">
        <authorList>
            <person name="Turner M.S."/>
            <person name="Huang W."/>
        </authorList>
    </citation>
    <scope>NUCLEOTIDE SEQUENCE</scope>
    <source>
        <strain evidence="2">3</strain>
    </source>
</reference>
<name>A0A9X4NJ18_9LACT</name>
<reference evidence="2" key="2">
    <citation type="journal article" date="2023" name="Food Microbiol.">
        <title>Evaluation of the fermentation potential of lactic acid bacteria isolated from herbs, fruits and vegetables as starter cultures in nut-based milk alternatives.</title>
        <authorList>
            <person name="Huang W."/>
            <person name="Dong A."/>
            <person name="Pham H.T."/>
            <person name="Zhou C."/>
            <person name="Huo Z."/>
            <person name="Watjen A.P."/>
            <person name="Prakash S."/>
            <person name="Bang-Berthelsen C.H."/>
            <person name="Turner M.S."/>
        </authorList>
    </citation>
    <scope>NUCLEOTIDE SEQUENCE</scope>
    <source>
        <strain evidence="2">3</strain>
    </source>
</reference>
<proteinExistence type="predicted"/>
<dbReference type="InterPro" id="IPR007630">
    <property type="entry name" value="RNA_pol_sigma70_r4"/>
</dbReference>
<dbReference type="Proteomes" id="UP001152614">
    <property type="component" value="Unassembled WGS sequence"/>
</dbReference>
<accession>A0A9X4NJ18</accession>
<dbReference type="GO" id="GO:0006352">
    <property type="term" value="P:DNA-templated transcription initiation"/>
    <property type="evidence" value="ECO:0007669"/>
    <property type="project" value="InterPro"/>
</dbReference>
<dbReference type="InterPro" id="IPR036388">
    <property type="entry name" value="WH-like_DNA-bd_sf"/>
</dbReference>
<feature type="domain" description="RNA polymerase sigma-70 region 4" evidence="1">
    <location>
        <begin position="107"/>
        <end position="156"/>
    </location>
</feature>
<dbReference type="GO" id="GO:0003700">
    <property type="term" value="F:DNA-binding transcription factor activity"/>
    <property type="evidence" value="ECO:0007669"/>
    <property type="project" value="InterPro"/>
</dbReference>
<dbReference type="Pfam" id="PF04545">
    <property type="entry name" value="Sigma70_r4"/>
    <property type="match status" value="1"/>
</dbReference>
<protein>
    <recommendedName>
        <fullName evidence="1">RNA polymerase sigma-70 region 4 domain-containing protein</fullName>
    </recommendedName>
</protein>
<evidence type="ECO:0000313" key="3">
    <source>
        <dbReference type="Proteomes" id="UP001152614"/>
    </source>
</evidence>
<evidence type="ECO:0000259" key="1">
    <source>
        <dbReference type="Pfam" id="PF04545"/>
    </source>
</evidence>
<evidence type="ECO:0000313" key="2">
    <source>
        <dbReference type="EMBL" id="MDG4983913.1"/>
    </source>
</evidence>
<comment type="caution">
    <text evidence="2">The sequence shown here is derived from an EMBL/GenBank/DDBJ whole genome shotgun (WGS) entry which is preliminary data.</text>
</comment>
<dbReference type="Gene3D" id="1.10.10.10">
    <property type="entry name" value="Winged helix-like DNA-binding domain superfamily/Winged helix DNA-binding domain"/>
    <property type="match status" value="1"/>
</dbReference>